<proteinExistence type="predicted"/>
<dbReference type="Proteomes" id="UP001165121">
    <property type="component" value="Unassembled WGS sequence"/>
</dbReference>
<comment type="caution">
    <text evidence="2">The sequence shown here is derived from an EMBL/GenBank/DDBJ whole genome shotgun (WGS) entry which is preliminary data.</text>
</comment>
<dbReference type="OrthoDB" id="10540845at2759"/>
<keyword evidence="3" id="KW-1185">Reference proteome</keyword>
<evidence type="ECO:0000313" key="2">
    <source>
        <dbReference type="EMBL" id="GMF26522.1"/>
    </source>
</evidence>
<evidence type="ECO:0000313" key="3">
    <source>
        <dbReference type="Proteomes" id="UP001165121"/>
    </source>
</evidence>
<accession>A0A9W6U6P7</accession>
<name>A0A9W6U6P7_9STRA</name>
<protein>
    <submittedName>
        <fullName evidence="2">Unnamed protein product</fullName>
    </submittedName>
</protein>
<gene>
    <name evidence="2" type="ORF">Pfra01_000503700</name>
</gene>
<dbReference type="EMBL" id="BSXT01000399">
    <property type="protein sequence ID" value="GMF26522.1"/>
    <property type="molecule type" value="Genomic_DNA"/>
</dbReference>
<dbReference type="AlphaFoldDB" id="A0A9W6U6P7"/>
<organism evidence="2 3">
    <name type="scientific">Phytophthora fragariaefolia</name>
    <dbReference type="NCBI Taxonomy" id="1490495"/>
    <lineage>
        <taxon>Eukaryota</taxon>
        <taxon>Sar</taxon>
        <taxon>Stramenopiles</taxon>
        <taxon>Oomycota</taxon>
        <taxon>Peronosporomycetes</taxon>
        <taxon>Peronosporales</taxon>
        <taxon>Peronosporaceae</taxon>
        <taxon>Phytophthora</taxon>
    </lineage>
</organism>
<reference evidence="2" key="1">
    <citation type="submission" date="2023-04" db="EMBL/GenBank/DDBJ databases">
        <title>Phytophthora fragariaefolia NBRC 109709.</title>
        <authorList>
            <person name="Ichikawa N."/>
            <person name="Sato H."/>
            <person name="Tonouchi N."/>
        </authorList>
    </citation>
    <scope>NUCLEOTIDE SEQUENCE</scope>
    <source>
        <strain evidence="2">NBRC 109709</strain>
    </source>
</reference>
<feature type="region of interest" description="Disordered" evidence="1">
    <location>
        <begin position="54"/>
        <end position="74"/>
    </location>
</feature>
<evidence type="ECO:0000256" key="1">
    <source>
        <dbReference type="SAM" id="MobiDB-lite"/>
    </source>
</evidence>
<sequence>MITLLLRINGLDGAAVPGQTPSKTLISLLEIEMPPMLRAPLVLIPDISSNESRTRAFDATAEPSVMPMTYDGGGRTDEPLTVRLLQLRAPIPLILPPDPGTRAKPSVAIPRVIPERKLSL</sequence>